<organism evidence="3 4">
    <name type="scientific">Rotaria magnacalcarata</name>
    <dbReference type="NCBI Taxonomy" id="392030"/>
    <lineage>
        <taxon>Eukaryota</taxon>
        <taxon>Metazoa</taxon>
        <taxon>Spiralia</taxon>
        <taxon>Gnathifera</taxon>
        <taxon>Rotifera</taxon>
        <taxon>Eurotatoria</taxon>
        <taxon>Bdelloidea</taxon>
        <taxon>Philodinida</taxon>
        <taxon>Philodinidae</taxon>
        <taxon>Rotaria</taxon>
    </lineage>
</organism>
<sequence length="48" mass="5450">MPKPIVPQTRCFPNNSGRANVAKPIDAPRALPDESKVEPMIYKMAWRK</sequence>
<feature type="region of interest" description="Disordered" evidence="1">
    <location>
        <begin position="1"/>
        <end position="20"/>
    </location>
</feature>
<evidence type="ECO:0000313" key="3">
    <source>
        <dbReference type="EMBL" id="CAF4928857.1"/>
    </source>
</evidence>
<dbReference type="EMBL" id="CAJOBJ010184006">
    <property type="protein sequence ID" value="CAF4928857.1"/>
    <property type="molecule type" value="Genomic_DNA"/>
</dbReference>
<evidence type="ECO:0000313" key="4">
    <source>
        <dbReference type="Proteomes" id="UP000681720"/>
    </source>
</evidence>
<gene>
    <name evidence="2" type="ORF">BYL167_LOCUS43598</name>
    <name evidence="3" type="ORF">GIL414_LOCUS53198</name>
</gene>
<proteinExistence type="predicted"/>
<name>A0A8S3CXE3_9BILA</name>
<dbReference type="Proteomes" id="UP000681967">
    <property type="component" value="Unassembled WGS sequence"/>
</dbReference>
<evidence type="ECO:0000256" key="1">
    <source>
        <dbReference type="SAM" id="MobiDB-lite"/>
    </source>
</evidence>
<feature type="non-terminal residue" evidence="3">
    <location>
        <position position="48"/>
    </location>
</feature>
<dbReference type="Proteomes" id="UP000681720">
    <property type="component" value="Unassembled WGS sequence"/>
</dbReference>
<protein>
    <submittedName>
        <fullName evidence="3">Uncharacterized protein</fullName>
    </submittedName>
</protein>
<accession>A0A8S3CXE3</accession>
<comment type="caution">
    <text evidence="3">The sequence shown here is derived from an EMBL/GenBank/DDBJ whole genome shotgun (WGS) entry which is preliminary data.</text>
</comment>
<evidence type="ECO:0000313" key="2">
    <source>
        <dbReference type="EMBL" id="CAF4687989.1"/>
    </source>
</evidence>
<reference evidence="3" key="1">
    <citation type="submission" date="2021-02" db="EMBL/GenBank/DDBJ databases">
        <authorList>
            <person name="Nowell W R."/>
        </authorList>
    </citation>
    <scope>NUCLEOTIDE SEQUENCE</scope>
</reference>
<dbReference type="EMBL" id="CAJOBH010116407">
    <property type="protein sequence ID" value="CAF4687989.1"/>
    <property type="molecule type" value="Genomic_DNA"/>
</dbReference>
<dbReference type="AlphaFoldDB" id="A0A8S3CXE3"/>